<feature type="transmembrane region" description="Helical" evidence="7">
    <location>
        <begin position="33"/>
        <end position="55"/>
    </location>
</feature>
<sequence>MSISAIKPWFGRAFDVVKRTGGNFSEDELMTRAAALAFYTALSLAPLLVLLLWIVSSLSPSWQQGLVQDLNELVGPQASQALALVIENADDRPGVGSLAGWIGLAVTLFGASAVFAQLQDALNKVWGVKPRPGKAVTAFLRARMHAIGLLLTLAFLLIVSLWASTLIAMFVPGDTIAWRIVEALVSLALFALVFAGMFKVLPDVIIPWRDTIYGALLTALLFAVGKFGIGLYLDHADVGGAYGPAGALVVLLVWVFYSAVILLLGAELTEAVAVVRGSQLRPSEHAVPLRESGRRVVVSAAPPEVDTGEVPTFRRDPDEFPYEGPPR</sequence>
<dbReference type="RefSeq" id="WP_211926160.1">
    <property type="nucleotide sequence ID" value="NZ_JAGQFT020000014.1"/>
</dbReference>
<dbReference type="NCBIfam" id="TIGR00765">
    <property type="entry name" value="yihY_not_rbn"/>
    <property type="match status" value="1"/>
</dbReference>
<feature type="transmembrane region" description="Helical" evidence="7">
    <location>
        <begin position="98"/>
        <end position="116"/>
    </location>
</feature>
<accession>A0A8J7VUH5</accession>
<proteinExistence type="predicted"/>
<evidence type="ECO:0000256" key="4">
    <source>
        <dbReference type="ARBA" id="ARBA00022989"/>
    </source>
</evidence>
<keyword evidence="5 7" id="KW-0472">Membrane</keyword>
<keyword evidence="3 7" id="KW-0812">Transmembrane</keyword>
<name>A0A8J7VUH5_9GAMM</name>
<evidence type="ECO:0000256" key="3">
    <source>
        <dbReference type="ARBA" id="ARBA00022692"/>
    </source>
</evidence>
<evidence type="ECO:0000313" key="9">
    <source>
        <dbReference type="EMBL" id="MBS7458831.1"/>
    </source>
</evidence>
<evidence type="ECO:0000256" key="6">
    <source>
        <dbReference type="SAM" id="MobiDB-lite"/>
    </source>
</evidence>
<dbReference type="EMBL" id="JAGQFT020000014">
    <property type="protein sequence ID" value="MBS7458831.1"/>
    <property type="molecule type" value="Genomic_DNA"/>
</dbReference>
<feature type="region of interest" description="Disordered" evidence="6">
    <location>
        <begin position="301"/>
        <end position="327"/>
    </location>
</feature>
<feature type="transmembrane region" description="Helical" evidence="7">
    <location>
        <begin position="212"/>
        <end position="233"/>
    </location>
</feature>
<dbReference type="Pfam" id="PF03631">
    <property type="entry name" value="Virul_fac_BrkB"/>
    <property type="match status" value="1"/>
</dbReference>
<gene>
    <name evidence="9" type="ORF">KB893_016940</name>
    <name evidence="8" type="ORF">KB893_06755</name>
</gene>
<dbReference type="PANTHER" id="PTHR30213:SF1">
    <property type="entry name" value="INNER MEMBRANE PROTEIN YHJD"/>
    <property type="match status" value="1"/>
</dbReference>
<dbReference type="GO" id="GO:0005886">
    <property type="term" value="C:plasma membrane"/>
    <property type="evidence" value="ECO:0007669"/>
    <property type="project" value="UniProtKB-SubCell"/>
</dbReference>
<evidence type="ECO:0000256" key="2">
    <source>
        <dbReference type="ARBA" id="ARBA00022475"/>
    </source>
</evidence>
<feature type="transmembrane region" description="Helical" evidence="7">
    <location>
        <begin position="176"/>
        <end position="200"/>
    </location>
</feature>
<feature type="transmembrane region" description="Helical" evidence="7">
    <location>
        <begin position="245"/>
        <end position="266"/>
    </location>
</feature>
<protein>
    <submittedName>
        <fullName evidence="8">YihY/virulence factor BrkB family protein</fullName>
    </submittedName>
</protein>
<evidence type="ECO:0000313" key="8">
    <source>
        <dbReference type="EMBL" id="MBR0562216.1"/>
    </source>
</evidence>
<dbReference type="PIRSF" id="PIRSF035875">
    <property type="entry name" value="RNase_BN"/>
    <property type="match status" value="1"/>
</dbReference>
<dbReference type="PANTHER" id="PTHR30213">
    <property type="entry name" value="INNER MEMBRANE PROTEIN YHJD"/>
    <property type="match status" value="1"/>
</dbReference>
<dbReference type="EMBL" id="JAGQFT010000039">
    <property type="protein sequence ID" value="MBR0562216.1"/>
    <property type="molecule type" value="Genomic_DNA"/>
</dbReference>
<reference evidence="8" key="2">
    <citation type="submission" date="2021-04" db="EMBL/GenBank/DDBJ databases">
        <authorList>
            <person name="Karlyshev A.V."/>
        </authorList>
    </citation>
    <scope>NUCLEOTIDE SEQUENCE</scope>
    <source>
        <strain evidence="8">LMG 29479</strain>
    </source>
</reference>
<evidence type="ECO:0000256" key="5">
    <source>
        <dbReference type="ARBA" id="ARBA00023136"/>
    </source>
</evidence>
<feature type="transmembrane region" description="Helical" evidence="7">
    <location>
        <begin position="147"/>
        <end position="170"/>
    </location>
</feature>
<keyword evidence="2" id="KW-1003">Cell membrane</keyword>
<dbReference type="AlphaFoldDB" id="A0A8J7VUH5"/>
<dbReference type="Proteomes" id="UP000675747">
    <property type="component" value="Unassembled WGS sequence"/>
</dbReference>
<evidence type="ECO:0000313" key="10">
    <source>
        <dbReference type="Proteomes" id="UP000675747"/>
    </source>
</evidence>
<reference evidence="9 10" key="1">
    <citation type="journal article" date="2021" name="Microbiol. Resour. Announc.">
        <title>Draft Genome Sequence of Coralloluteibacterium stylophorae LMG 29479T.</title>
        <authorList>
            <person name="Karlyshev A.V."/>
            <person name="Kudryashova E.B."/>
            <person name="Ariskina E.V."/>
            <person name="Conroy A.P."/>
            <person name="Abidueva E.Y."/>
        </authorList>
    </citation>
    <scope>NUCLEOTIDE SEQUENCE [LARGE SCALE GENOMIC DNA]</scope>
    <source>
        <strain evidence="9 10">LMG 29479</strain>
    </source>
</reference>
<evidence type="ECO:0000256" key="7">
    <source>
        <dbReference type="SAM" id="Phobius"/>
    </source>
</evidence>
<dbReference type="InterPro" id="IPR017039">
    <property type="entry name" value="Virul_fac_BrkB"/>
</dbReference>
<evidence type="ECO:0000256" key="1">
    <source>
        <dbReference type="ARBA" id="ARBA00004651"/>
    </source>
</evidence>
<comment type="subcellular location">
    <subcellularLocation>
        <location evidence="1">Cell membrane</location>
        <topology evidence="1">Multi-pass membrane protein</topology>
    </subcellularLocation>
</comment>
<organism evidence="8">
    <name type="scientific">Coralloluteibacterium stylophorae</name>
    <dbReference type="NCBI Taxonomy" id="1776034"/>
    <lineage>
        <taxon>Bacteria</taxon>
        <taxon>Pseudomonadati</taxon>
        <taxon>Pseudomonadota</taxon>
        <taxon>Gammaproteobacteria</taxon>
        <taxon>Lysobacterales</taxon>
        <taxon>Lysobacteraceae</taxon>
        <taxon>Coralloluteibacterium</taxon>
    </lineage>
</organism>
<keyword evidence="10" id="KW-1185">Reference proteome</keyword>
<keyword evidence="4 7" id="KW-1133">Transmembrane helix</keyword>
<comment type="caution">
    <text evidence="8">The sequence shown here is derived from an EMBL/GenBank/DDBJ whole genome shotgun (WGS) entry which is preliminary data.</text>
</comment>